<feature type="region of interest" description="Disordered" evidence="1">
    <location>
        <begin position="1"/>
        <end position="32"/>
    </location>
</feature>
<keyword evidence="4" id="KW-1185">Reference proteome</keyword>
<evidence type="ECO:0000313" key="3">
    <source>
        <dbReference type="EnsemblMetazoa" id="GAUT037625-PA"/>
    </source>
</evidence>
<evidence type="ECO:0000256" key="1">
    <source>
        <dbReference type="SAM" id="MobiDB-lite"/>
    </source>
</evidence>
<name>A0A1A9VHJ3_GLOAU</name>
<keyword evidence="2" id="KW-0812">Transmembrane</keyword>
<sequence>MHFYTQRNQDDDDDDDDDALDENNATTATATVTPTTTKTLSKLSNSKTDCETNSTAICGVHMRVVIESAKQLMGIRRIEYNYHLASLYSEAFFYLAITLLNASEALCKLLFND</sequence>
<dbReference type="VEuPathDB" id="VectorBase:GAUT037625"/>
<reference evidence="3" key="1">
    <citation type="submission" date="2020-05" db="UniProtKB">
        <authorList>
            <consortium name="EnsemblMetazoa"/>
        </authorList>
    </citation>
    <scope>IDENTIFICATION</scope>
    <source>
        <strain evidence="3">TTRI</strain>
    </source>
</reference>
<keyword evidence="2" id="KW-1133">Transmembrane helix</keyword>
<dbReference type="Proteomes" id="UP000078200">
    <property type="component" value="Unassembled WGS sequence"/>
</dbReference>
<feature type="compositionally biased region" description="Low complexity" evidence="1">
    <location>
        <begin position="22"/>
        <end position="32"/>
    </location>
</feature>
<feature type="compositionally biased region" description="Acidic residues" evidence="1">
    <location>
        <begin position="10"/>
        <end position="21"/>
    </location>
</feature>
<evidence type="ECO:0000313" key="4">
    <source>
        <dbReference type="Proteomes" id="UP000078200"/>
    </source>
</evidence>
<dbReference type="AlphaFoldDB" id="A0A1A9VHJ3"/>
<feature type="transmembrane region" description="Helical" evidence="2">
    <location>
        <begin position="91"/>
        <end position="111"/>
    </location>
</feature>
<keyword evidence="2" id="KW-0472">Membrane</keyword>
<protein>
    <submittedName>
        <fullName evidence="3">Uncharacterized protein</fullName>
    </submittedName>
</protein>
<dbReference type="EnsemblMetazoa" id="GAUT037625-RA">
    <property type="protein sequence ID" value="GAUT037625-PA"/>
    <property type="gene ID" value="GAUT037625"/>
</dbReference>
<evidence type="ECO:0000256" key="2">
    <source>
        <dbReference type="SAM" id="Phobius"/>
    </source>
</evidence>
<accession>A0A1A9VHJ3</accession>
<organism evidence="3 4">
    <name type="scientific">Glossina austeni</name>
    <name type="common">Savannah tsetse fly</name>
    <dbReference type="NCBI Taxonomy" id="7395"/>
    <lineage>
        <taxon>Eukaryota</taxon>
        <taxon>Metazoa</taxon>
        <taxon>Ecdysozoa</taxon>
        <taxon>Arthropoda</taxon>
        <taxon>Hexapoda</taxon>
        <taxon>Insecta</taxon>
        <taxon>Pterygota</taxon>
        <taxon>Neoptera</taxon>
        <taxon>Endopterygota</taxon>
        <taxon>Diptera</taxon>
        <taxon>Brachycera</taxon>
        <taxon>Muscomorpha</taxon>
        <taxon>Hippoboscoidea</taxon>
        <taxon>Glossinidae</taxon>
        <taxon>Glossina</taxon>
    </lineage>
</organism>
<proteinExistence type="predicted"/>